<dbReference type="GO" id="GO:0016485">
    <property type="term" value="P:protein processing"/>
    <property type="evidence" value="ECO:0007669"/>
    <property type="project" value="TreeGrafter"/>
</dbReference>
<evidence type="ECO:0000256" key="9">
    <source>
        <dbReference type="SAM" id="Phobius"/>
    </source>
</evidence>
<keyword evidence="5" id="KW-0479">Metal-binding</keyword>
<dbReference type="PROSITE" id="PS51885">
    <property type="entry name" value="NEPRILYSIN"/>
    <property type="match status" value="1"/>
</dbReference>
<dbReference type="Pfam" id="PF01431">
    <property type="entry name" value="Peptidase_M13"/>
    <property type="match status" value="1"/>
</dbReference>
<keyword evidence="6" id="KW-0378">Hydrolase</keyword>
<feature type="domain" description="Peptidase M13 N-terminal" evidence="11">
    <location>
        <begin position="81"/>
        <end position="458"/>
    </location>
</feature>
<dbReference type="InterPro" id="IPR018497">
    <property type="entry name" value="Peptidase_M13_C"/>
</dbReference>
<evidence type="ECO:0000256" key="6">
    <source>
        <dbReference type="ARBA" id="ARBA00022801"/>
    </source>
</evidence>
<comment type="subcellular location">
    <subcellularLocation>
        <location evidence="2">Cell membrane</location>
        <topology evidence="2">Single-pass type II membrane protein</topology>
    </subcellularLocation>
</comment>
<proteinExistence type="inferred from homology"/>
<keyword evidence="7" id="KW-0862">Zinc</keyword>
<evidence type="ECO:0000256" key="2">
    <source>
        <dbReference type="ARBA" id="ARBA00004401"/>
    </source>
</evidence>
<evidence type="ECO:0000256" key="8">
    <source>
        <dbReference type="ARBA" id="ARBA00023049"/>
    </source>
</evidence>
<comment type="cofactor">
    <cofactor evidence="1">
        <name>Zn(2+)</name>
        <dbReference type="ChEBI" id="CHEBI:29105"/>
    </cofactor>
</comment>
<dbReference type="SUPFAM" id="SSF55486">
    <property type="entry name" value="Metalloproteases ('zincins'), catalytic domain"/>
    <property type="match status" value="1"/>
</dbReference>
<dbReference type="PANTHER" id="PTHR11733">
    <property type="entry name" value="ZINC METALLOPROTEASE FAMILY M13 NEPRILYSIN-RELATED"/>
    <property type="match status" value="1"/>
</dbReference>
<dbReference type="PANTHER" id="PTHR11733:SF224">
    <property type="entry name" value="NEPRILYSIN-2"/>
    <property type="match status" value="1"/>
</dbReference>
<dbReference type="Pfam" id="PF05649">
    <property type="entry name" value="Peptidase_M13_N"/>
    <property type="match status" value="1"/>
</dbReference>
<feature type="transmembrane region" description="Helical" evidence="9">
    <location>
        <begin position="31"/>
        <end position="54"/>
    </location>
</feature>
<dbReference type="InterPro" id="IPR042089">
    <property type="entry name" value="Peptidase_M13_dom_2"/>
</dbReference>
<organism evidence="12 13">
    <name type="scientific">Callosobruchus maculatus</name>
    <name type="common">Southern cowpea weevil</name>
    <name type="synonym">Pulse bruchid</name>
    <dbReference type="NCBI Taxonomy" id="64391"/>
    <lineage>
        <taxon>Eukaryota</taxon>
        <taxon>Metazoa</taxon>
        <taxon>Ecdysozoa</taxon>
        <taxon>Arthropoda</taxon>
        <taxon>Hexapoda</taxon>
        <taxon>Insecta</taxon>
        <taxon>Pterygota</taxon>
        <taxon>Neoptera</taxon>
        <taxon>Endopterygota</taxon>
        <taxon>Coleoptera</taxon>
        <taxon>Polyphaga</taxon>
        <taxon>Cucujiformia</taxon>
        <taxon>Chrysomeloidea</taxon>
        <taxon>Chrysomelidae</taxon>
        <taxon>Bruchinae</taxon>
        <taxon>Bruchini</taxon>
        <taxon>Callosobruchus</taxon>
    </lineage>
</organism>
<gene>
    <name evidence="12" type="ORF">CALMAC_LOCUS6131</name>
</gene>
<dbReference type="GO" id="GO:0005886">
    <property type="term" value="C:plasma membrane"/>
    <property type="evidence" value="ECO:0007669"/>
    <property type="project" value="UniProtKB-SubCell"/>
</dbReference>
<dbReference type="Gene3D" id="1.10.1380.10">
    <property type="entry name" value="Neutral endopeptidase , domain2"/>
    <property type="match status" value="1"/>
</dbReference>
<evidence type="ECO:0000259" key="10">
    <source>
        <dbReference type="Pfam" id="PF01431"/>
    </source>
</evidence>
<dbReference type="AlphaFoldDB" id="A0A653C4P0"/>
<dbReference type="GO" id="GO:0046872">
    <property type="term" value="F:metal ion binding"/>
    <property type="evidence" value="ECO:0007669"/>
    <property type="project" value="UniProtKB-KW"/>
</dbReference>
<evidence type="ECO:0000259" key="11">
    <source>
        <dbReference type="Pfam" id="PF05649"/>
    </source>
</evidence>
<dbReference type="InterPro" id="IPR024079">
    <property type="entry name" value="MetalloPept_cat_dom_sf"/>
</dbReference>
<comment type="similarity">
    <text evidence="3">Belongs to the peptidase M13 family.</text>
</comment>
<keyword evidence="9" id="KW-0472">Membrane</keyword>
<dbReference type="Gene3D" id="3.40.390.10">
    <property type="entry name" value="Collagenase (Catalytic Domain)"/>
    <property type="match status" value="1"/>
</dbReference>
<evidence type="ECO:0000256" key="3">
    <source>
        <dbReference type="ARBA" id="ARBA00007357"/>
    </source>
</evidence>
<keyword evidence="9" id="KW-0812">Transmembrane</keyword>
<evidence type="ECO:0000256" key="5">
    <source>
        <dbReference type="ARBA" id="ARBA00022723"/>
    </source>
</evidence>
<protein>
    <recommendedName>
        <fullName evidence="14">Peptidase M13 N-terminal domain-containing protein</fullName>
    </recommendedName>
</protein>
<evidence type="ECO:0000256" key="4">
    <source>
        <dbReference type="ARBA" id="ARBA00022670"/>
    </source>
</evidence>
<evidence type="ECO:0008006" key="14">
    <source>
        <dbReference type="Google" id="ProtNLM"/>
    </source>
</evidence>
<keyword evidence="8" id="KW-0482">Metalloprotease</keyword>
<reference evidence="12 13" key="1">
    <citation type="submission" date="2019-01" db="EMBL/GenBank/DDBJ databases">
        <authorList>
            <person name="Sayadi A."/>
        </authorList>
    </citation>
    <scope>NUCLEOTIDE SEQUENCE [LARGE SCALE GENOMIC DNA]</scope>
</reference>
<keyword evidence="4" id="KW-0645">Protease</keyword>
<dbReference type="Proteomes" id="UP000410492">
    <property type="component" value="Unassembled WGS sequence"/>
</dbReference>
<dbReference type="GO" id="GO:0004222">
    <property type="term" value="F:metalloendopeptidase activity"/>
    <property type="evidence" value="ECO:0007669"/>
    <property type="project" value="InterPro"/>
</dbReference>
<keyword evidence="9" id="KW-1133">Transmembrane helix</keyword>
<dbReference type="EMBL" id="CAACVG010006955">
    <property type="protein sequence ID" value="VEN42756.1"/>
    <property type="molecule type" value="Genomic_DNA"/>
</dbReference>
<name>A0A653C4P0_CALMS</name>
<dbReference type="PRINTS" id="PR00786">
    <property type="entry name" value="NEPRILYSIN"/>
</dbReference>
<evidence type="ECO:0000313" key="13">
    <source>
        <dbReference type="Proteomes" id="UP000410492"/>
    </source>
</evidence>
<dbReference type="InterPro" id="IPR000718">
    <property type="entry name" value="Peptidase_M13"/>
</dbReference>
<accession>A0A653C4P0</accession>
<sequence length="728" mass="84450">MASGLVGDYLKDPQPIGKFWWKPRTTRQRNITIAITVFLFLILAISLFYFAFAFRYKECNTVICKEVATEIIKHIDKYTDPCQDFYRFACGNFIRNVDVRDRGLSIEEYAKEETRVKIRSLLEEDLTPDDSKLLTLAKKLYRSCMDEGTIEAQGTKEIFQIFKYIGGWPAVERGPWQEENYNWVDSIHRLRKLGIDFDVFFRVSVDKDRHNDMKYILGIHDMSYSPSELSQADRKLYLNYMVDVATMFGANRYTATQHSEEVLNLFLVLASISKSSARNNRTNMYEKLSISELQYHYDELNWPYYIKGVVGDLVPIRFEDEVVLTDPDYLIQLGKLLSRTPKRTLANFIAWHTVQYLINFLPTRILDKAYDFLARVNGHAMKPLRWKMCVKTAEDRLDSIIAAVFIRRFLDAKVRDDVVHLIKNVKDTFKMSLLKLEWFDQQTKQLILSKLLTSVEKVASVGDLIELEIDNERTFYDADISNHTFMAASLYLDSIRHDKMFMKLINPVDDNMFAHTAFITGTRIKYLAKKNILIFPVGIFEGIFYKRHRPAYMNYAILGSTVGHEVSHIFMRARHGLPPSEWELRTFWSPSSLVNYQEKLNCLAEQYGKLAADGSRKSKSPLKTGDEDMADLAGMEISYDTYVNLIKENGAEPTLPGLNYSTAQLFWISSAMHHCSRYPYTEKDMENYGWSPVELRVNGPLQNIQEFAEDFGCPVGSKMNPKKKCDVW</sequence>
<keyword evidence="13" id="KW-1185">Reference proteome</keyword>
<evidence type="ECO:0000256" key="1">
    <source>
        <dbReference type="ARBA" id="ARBA00001947"/>
    </source>
</evidence>
<dbReference type="InterPro" id="IPR008753">
    <property type="entry name" value="Peptidase_M13_N"/>
</dbReference>
<feature type="domain" description="Peptidase M13 C-terminal" evidence="10">
    <location>
        <begin position="526"/>
        <end position="727"/>
    </location>
</feature>
<evidence type="ECO:0000256" key="7">
    <source>
        <dbReference type="ARBA" id="ARBA00022833"/>
    </source>
</evidence>
<evidence type="ECO:0000313" key="12">
    <source>
        <dbReference type="EMBL" id="VEN42756.1"/>
    </source>
</evidence>
<dbReference type="CDD" id="cd08662">
    <property type="entry name" value="M13"/>
    <property type="match status" value="1"/>
</dbReference>
<dbReference type="OrthoDB" id="6696837at2759"/>